<dbReference type="Pfam" id="PF07993">
    <property type="entry name" value="NAD_binding_4"/>
    <property type="match status" value="1"/>
</dbReference>
<dbReference type="SMART" id="SM00823">
    <property type="entry name" value="PKS_PP"/>
    <property type="match status" value="1"/>
</dbReference>
<dbReference type="InterPro" id="IPR013120">
    <property type="entry name" value="FAR_NAD-bd"/>
</dbReference>
<evidence type="ECO:0000313" key="5">
    <source>
        <dbReference type="Proteomes" id="UP001140453"/>
    </source>
</evidence>
<dbReference type="EMBL" id="JAPEVB010000002">
    <property type="protein sequence ID" value="KAJ4394897.1"/>
    <property type="molecule type" value="Genomic_DNA"/>
</dbReference>
<dbReference type="GO" id="GO:0031177">
    <property type="term" value="F:phosphopantetheine binding"/>
    <property type="evidence" value="ECO:0007669"/>
    <property type="project" value="InterPro"/>
</dbReference>
<dbReference type="Gene3D" id="3.40.50.720">
    <property type="entry name" value="NAD(P)-binding Rossmann-like Domain"/>
    <property type="match status" value="1"/>
</dbReference>
<dbReference type="InterPro" id="IPR009081">
    <property type="entry name" value="PP-bd_ACP"/>
</dbReference>
<keyword evidence="5" id="KW-1185">Reference proteome</keyword>
<gene>
    <name evidence="4" type="ORF">N0V93_004117</name>
</gene>
<dbReference type="PROSITE" id="PS50075">
    <property type="entry name" value="CARRIER"/>
    <property type="match status" value="1"/>
</dbReference>
<evidence type="ECO:0000256" key="2">
    <source>
        <dbReference type="ARBA" id="ARBA00022553"/>
    </source>
</evidence>
<dbReference type="Pfam" id="PF00550">
    <property type="entry name" value="PP-binding"/>
    <property type="match status" value="1"/>
</dbReference>
<dbReference type="Gene3D" id="1.10.1200.10">
    <property type="entry name" value="ACP-like"/>
    <property type="match status" value="1"/>
</dbReference>
<dbReference type="PANTHER" id="PTHR43439">
    <property type="entry name" value="PHENYLACETATE-COENZYME A LIGASE"/>
    <property type="match status" value="1"/>
</dbReference>
<proteinExistence type="predicted"/>
<dbReference type="OrthoDB" id="429813at2759"/>
<reference evidence="4" key="1">
    <citation type="submission" date="2022-10" db="EMBL/GenBank/DDBJ databases">
        <title>Tapping the CABI collections for fungal endophytes: first genome assemblies for Collariella, Neodidymelliopsis, Ascochyta clinopodiicola, Didymella pomorum, Didymosphaeria variabile, Neocosmospora piperis and Neocucurbitaria cava.</title>
        <authorList>
            <person name="Hill R."/>
        </authorList>
    </citation>
    <scope>NUCLEOTIDE SEQUENCE</scope>
    <source>
        <strain evidence="4">IMI 355082</strain>
    </source>
</reference>
<feature type="domain" description="Carrier" evidence="3">
    <location>
        <begin position="141"/>
        <end position="217"/>
    </location>
</feature>
<dbReference type="AlphaFoldDB" id="A0A9W8Z1R8"/>
<dbReference type="Pfam" id="PF23562">
    <property type="entry name" value="AMP-binding_C_3"/>
    <property type="match status" value="1"/>
</dbReference>
<sequence length="677" mass="73987">MEQHIVSKNAEVASAVVVGTRRFQPALLIEPVALRSGESLNTVEEAQMIERLWPSVQEANRKAPAYARVEKAFMLILPGPVIRAGKGTIQRAASIEKYASSIDALYKNADVTEGIHDESLFGVSATVNNLTNVNGIERFVRECVDNVTGWVGATTSKPRLDEKNRSGTFFDRGMDSLMALQLLRALRRGLNRPDLGLSTIYSNPTLSQLAKAVSLQSYSSDDDVSLMESLLRTYNGLIRQIPKPASEQPAEHLMHDGPTTAILTGSTGTIGTFLLYALLNRSSIKHVICLNRSEDGGRAAQKARFAAAGLEVDELGGRRVTYLHADLSQPLLGLDKARYLELCKAGLIIHNAWPVNFNLRLGAFEPQLAGLVNLFRLAADTTLDRPSRLVFVSSVGAVGGLAVEGKLISETVFTSLDTPSSNGYARSKFLSEILCKSAAKYLGIYATIARVGQVAGAVRHSGGEWNRTEWLPSLVIGSRDLGTGCLPDNIGPLFANIDWIPVDILADVLADIATVASIPKLDEATSPEHDGTLEVLNVRNPCTTTWKSLLPTIIDVFKTRLQPGESPIIVTPSAWLERLSVVEHEAADNRATSPNRALKLFEFYRDSLWGTMNKTTKPMDIGNTLERSTALRETQAVNSEWMRKWVEEWMAVDDFERSNGADIQNVGDSQPDETFCA</sequence>
<protein>
    <recommendedName>
        <fullName evidence="3">Carrier domain-containing protein</fullName>
    </recommendedName>
</protein>
<name>A0A9W8Z1R8_9PEZI</name>
<comment type="caution">
    <text evidence="4">The sequence shown here is derived from an EMBL/GenBank/DDBJ whole genome shotgun (WGS) entry which is preliminary data.</text>
</comment>
<dbReference type="PANTHER" id="PTHR43439:SF2">
    <property type="entry name" value="ENZYME, PUTATIVE (JCVI)-RELATED"/>
    <property type="match status" value="1"/>
</dbReference>
<dbReference type="SUPFAM" id="SSF51735">
    <property type="entry name" value="NAD(P)-binding Rossmann-fold domains"/>
    <property type="match status" value="1"/>
</dbReference>
<dbReference type="InterPro" id="IPR020806">
    <property type="entry name" value="PKS_PP-bd"/>
</dbReference>
<organism evidence="4 5">
    <name type="scientific">Gnomoniopsis smithogilvyi</name>
    <dbReference type="NCBI Taxonomy" id="1191159"/>
    <lineage>
        <taxon>Eukaryota</taxon>
        <taxon>Fungi</taxon>
        <taxon>Dikarya</taxon>
        <taxon>Ascomycota</taxon>
        <taxon>Pezizomycotina</taxon>
        <taxon>Sordariomycetes</taxon>
        <taxon>Sordariomycetidae</taxon>
        <taxon>Diaporthales</taxon>
        <taxon>Gnomoniaceae</taxon>
        <taxon>Gnomoniopsis</taxon>
    </lineage>
</organism>
<dbReference type="Proteomes" id="UP001140453">
    <property type="component" value="Unassembled WGS sequence"/>
</dbReference>
<dbReference type="SUPFAM" id="SSF47336">
    <property type="entry name" value="ACP-like"/>
    <property type="match status" value="1"/>
</dbReference>
<dbReference type="InterPro" id="IPR036291">
    <property type="entry name" value="NAD(P)-bd_dom_sf"/>
</dbReference>
<evidence type="ECO:0000256" key="1">
    <source>
        <dbReference type="ARBA" id="ARBA00022450"/>
    </source>
</evidence>
<accession>A0A9W8Z1R8</accession>
<dbReference type="InterPro" id="IPR051414">
    <property type="entry name" value="Adenylate-forming_Reductase"/>
</dbReference>
<evidence type="ECO:0000259" key="3">
    <source>
        <dbReference type="PROSITE" id="PS50075"/>
    </source>
</evidence>
<keyword evidence="1" id="KW-0596">Phosphopantetheine</keyword>
<dbReference type="InterPro" id="IPR036736">
    <property type="entry name" value="ACP-like_sf"/>
</dbReference>
<keyword evidence="2" id="KW-0597">Phosphoprotein</keyword>
<evidence type="ECO:0000313" key="4">
    <source>
        <dbReference type="EMBL" id="KAJ4394897.1"/>
    </source>
</evidence>